<dbReference type="SUPFAM" id="SSF51182">
    <property type="entry name" value="RmlC-like cupins"/>
    <property type="match status" value="1"/>
</dbReference>
<dbReference type="CDD" id="cd00077">
    <property type="entry name" value="HDc"/>
    <property type="match status" value="1"/>
</dbReference>
<evidence type="ECO:0000313" key="3">
    <source>
        <dbReference type="EMBL" id="RHW40327.1"/>
    </source>
</evidence>
<dbReference type="SMART" id="SM00471">
    <property type="entry name" value="HDc"/>
    <property type="match status" value="1"/>
</dbReference>
<dbReference type="RefSeq" id="WP_118921089.1">
    <property type="nucleotide sequence ID" value="NZ_QWEG01000007.1"/>
</dbReference>
<dbReference type="InterPro" id="IPR037522">
    <property type="entry name" value="HD_GYP_dom"/>
</dbReference>
<dbReference type="EMBL" id="QWEG01000007">
    <property type="protein sequence ID" value="RHW40327.1"/>
    <property type="molecule type" value="Genomic_DNA"/>
</dbReference>
<dbReference type="Gene3D" id="1.10.3210.10">
    <property type="entry name" value="Hypothetical protein af1432"/>
    <property type="match status" value="1"/>
</dbReference>
<comment type="caution">
    <text evidence="3">The sequence shown here is derived from an EMBL/GenBank/DDBJ whole genome shotgun (WGS) entry which is preliminary data.</text>
</comment>
<organism evidence="3 4">
    <name type="scientific">Neobacillus notoginsengisoli</name>
    <dbReference type="NCBI Taxonomy" id="1578198"/>
    <lineage>
        <taxon>Bacteria</taxon>
        <taxon>Bacillati</taxon>
        <taxon>Bacillota</taxon>
        <taxon>Bacilli</taxon>
        <taxon>Bacillales</taxon>
        <taxon>Bacillaceae</taxon>
        <taxon>Neobacillus</taxon>
    </lineage>
</organism>
<dbReference type="Gene3D" id="2.60.120.10">
    <property type="entry name" value="Jelly Rolls"/>
    <property type="match status" value="1"/>
</dbReference>
<dbReference type="InterPro" id="IPR014710">
    <property type="entry name" value="RmlC-like_jellyroll"/>
</dbReference>
<dbReference type="PROSITE" id="PS51832">
    <property type="entry name" value="HD_GYP"/>
    <property type="match status" value="1"/>
</dbReference>
<dbReference type="InterPro" id="IPR003607">
    <property type="entry name" value="HD/PDEase_dom"/>
</dbReference>
<dbReference type="InterPro" id="IPR006675">
    <property type="entry name" value="HDIG_dom"/>
</dbReference>
<reference evidence="3 4" key="1">
    <citation type="journal article" date="2017" name="Int. J. Syst. Evol. Microbiol.">
        <title>Bacillus notoginsengisoli sp. nov., a novel bacterium isolated from the rhizosphere of Panax notoginseng.</title>
        <authorList>
            <person name="Zhang M.Y."/>
            <person name="Cheng J."/>
            <person name="Cai Y."/>
            <person name="Zhang T.Y."/>
            <person name="Wu Y.Y."/>
            <person name="Manikprabhu D."/>
            <person name="Li W.J."/>
            <person name="Zhang Y.X."/>
        </authorList>
    </citation>
    <scope>NUCLEOTIDE SEQUENCE [LARGE SCALE GENOMIC DNA]</scope>
    <source>
        <strain evidence="3 4">JCM 30743</strain>
    </source>
</reference>
<dbReference type="NCBIfam" id="TIGR00277">
    <property type="entry name" value="HDIG"/>
    <property type="match status" value="1"/>
</dbReference>
<dbReference type="SUPFAM" id="SSF109604">
    <property type="entry name" value="HD-domain/PDEase-like"/>
    <property type="match status" value="1"/>
</dbReference>
<evidence type="ECO:0000259" key="2">
    <source>
        <dbReference type="PROSITE" id="PS51832"/>
    </source>
</evidence>
<evidence type="ECO:0000259" key="1">
    <source>
        <dbReference type="PROSITE" id="PS51831"/>
    </source>
</evidence>
<dbReference type="Proteomes" id="UP000284416">
    <property type="component" value="Unassembled WGS sequence"/>
</dbReference>
<dbReference type="OrthoDB" id="9759601at2"/>
<dbReference type="PANTHER" id="PTHR43155">
    <property type="entry name" value="CYCLIC DI-GMP PHOSPHODIESTERASE PA4108-RELATED"/>
    <property type="match status" value="1"/>
</dbReference>
<dbReference type="Pfam" id="PF13487">
    <property type="entry name" value="HD_5"/>
    <property type="match status" value="1"/>
</dbReference>
<dbReference type="PROSITE" id="PS51831">
    <property type="entry name" value="HD"/>
    <property type="match status" value="1"/>
</dbReference>
<feature type="domain" description="HD-GYP" evidence="2">
    <location>
        <begin position="112"/>
        <end position="300"/>
    </location>
</feature>
<protein>
    <submittedName>
        <fullName evidence="3">HD domain-containing protein</fullName>
    </submittedName>
</protein>
<proteinExistence type="predicted"/>
<name>A0A417YTE2_9BACI</name>
<accession>A0A417YTE2</accession>
<sequence>MALSIGKKGTVIEKVSLDTFDIGLLARGDGVECMIHTISKDNLFYVYPSDTPNVMEFFYILQGEMICEFNGEKIKLGQGDYYSTVNLEEPVHFSTLTEVTYLWVITEPTFYQLSENITHLMEIVDEVERKDWYTYKHSERVSEYAVKIAKKLMLPKDKLENLYIASILHDIGKINTPSEILNKHGKLTDEELAVVKKHPRDGAEMVKDLYYKDIANIIAQHHERLNGTGYPNGLKGEEILLEARIIAVSDTFDAMTEDRAYRKAHTVQDAVDELNRMVASHYDGVVVEAFVEVLKEEGRV</sequence>
<feature type="domain" description="HD" evidence="1">
    <location>
        <begin position="134"/>
        <end position="255"/>
    </location>
</feature>
<dbReference type="InterPro" id="IPR011051">
    <property type="entry name" value="RmlC_Cupin_sf"/>
</dbReference>
<evidence type="ECO:0000313" key="4">
    <source>
        <dbReference type="Proteomes" id="UP000284416"/>
    </source>
</evidence>
<keyword evidence="4" id="KW-1185">Reference proteome</keyword>
<gene>
    <name evidence="3" type="ORF">D1B31_12300</name>
</gene>
<dbReference type="AlphaFoldDB" id="A0A417YTE2"/>
<dbReference type="InterPro" id="IPR006674">
    <property type="entry name" value="HD_domain"/>
</dbReference>